<evidence type="ECO:0000256" key="2">
    <source>
        <dbReference type="ARBA" id="ARBA00022741"/>
    </source>
</evidence>
<keyword evidence="6" id="KW-1185">Reference proteome</keyword>
<dbReference type="Gene3D" id="3.40.50.300">
    <property type="entry name" value="P-loop containing nucleotide triphosphate hydrolases"/>
    <property type="match status" value="1"/>
</dbReference>
<dbReference type="Pfam" id="PF00004">
    <property type="entry name" value="AAA"/>
    <property type="match status" value="1"/>
</dbReference>
<sequence>MLDDDDRALMRAMSRYFETVNRVVADDRAGERTPLGEELSAHLGVDVTTLPVTTETLSAHRYVDADIALDELTERGGGRLIGVTGGEQRLHVSASELFAGPYSHFAPGPVSYESRDVSATAQRRVVSFGVRLLAFDGHPLVIVQRSANPRSMPSQPQLEVIGADPDATAAALAEIRRLMIERSVLRGHVLSFVPTEYGHEAGATFLPRPEVGADDIVLGEGVLQRIVDHVVGIGDHREALRSAGQHLKRGVLLYGPPGTGKTLTVRHLLARTPETTAVVLTGSSIRFITAAAEIARTFAPALVVLEDIDLVAADRGFSPEPVLFDVLDALDGLEPDADIAFVMTTNHVQILEEALAARPGRVDLGVEIPLPDDADRRRLFRRYAQGLPLSAEAIEAAADRAQGTTGSFAKELLRGTVLRAAVRGEEAPTDDDLTAALDELLDSGAALTRVLLGARPETPPPSPSAYIATETPFVPRPGGPSMQVSPSGEIGYHDETDGHWVALDTVGDDTVGSIAFDQEVEDPLVDTSEPTHELSFPMPVWHTVYAELGNTGSVERVGGDPVIAARTERLQAAGSAAAARHPGPLAPSGWPLDDAELPVSLADGDEEFLVEILAGGQRVTRGILAEPDLPDHVRREQEESFTAGAEALRFIAARLPD</sequence>
<organism evidence="5 6">
    <name type="scientific">Microbacterium galbum</name>
    <dbReference type="NCBI Taxonomy" id="3075994"/>
    <lineage>
        <taxon>Bacteria</taxon>
        <taxon>Bacillati</taxon>
        <taxon>Actinomycetota</taxon>
        <taxon>Actinomycetes</taxon>
        <taxon>Micrococcales</taxon>
        <taxon>Microbacteriaceae</taxon>
        <taxon>Microbacterium</taxon>
    </lineage>
</organism>
<accession>A0ABU3T5D8</accession>
<dbReference type="PANTHER" id="PTHR23073">
    <property type="entry name" value="26S PROTEASOME REGULATORY SUBUNIT"/>
    <property type="match status" value="1"/>
</dbReference>
<dbReference type="SMART" id="SM00382">
    <property type="entry name" value="AAA"/>
    <property type="match status" value="1"/>
</dbReference>
<protein>
    <submittedName>
        <fullName evidence="5">AAA family ATPase</fullName>
    </submittedName>
</protein>
<keyword evidence="2" id="KW-0547">Nucleotide-binding</keyword>
<comment type="similarity">
    <text evidence="1">Belongs to the AAA ATPase family.</text>
</comment>
<reference evidence="5 6" key="1">
    <citation type="submission" date="2023-09" db="EMBL/GenBank/DDBJ databases">
        <title>Microbacterium fusihabitans sp. nov., Microbacterium phycihabitans sp. nov., and Microbacterium cervinum sp. nov., isolated from dried seaweeds of beach.</title>
        <authorList>
            <person name="Lee S.D."/>
        </authorList>
    </citation>
    <scope>NUCLEOTIDE SEQUENCE [LARGE SCALE GENOMIC DNA]</scope>
    <source>
        <strain evidence="5 6">KSW4-17</strain>
    </source>
</reference>
<proteinExistence type="inferred from homology"/>
<feature type="domain" description="AAA+ ATPase" evidence="4">
    <location>
        <begin position="247"/>
        <end position="372"/>
    </location>
</feature>
<dbReference type="Gene3D" id="1.10.8.60">
    <property type="match status" value="1"/>
</dbReference>
<evidence type="ECO:0000256" key="3">
    <source>
        <dbReference type="ARBA" id="ARBA00022840"/>
    </source>
</evidence>
<dbReference type="InterPro" id="IPR003593">
    <property type="entry name" value="AAA+_ATPase"/>
</dbReference>
<keyword evidence="3" id="KW-0067">ATP-binding</keyword>
<dbReference type="RefSeq" id="WP_315993806.1">
    <property type="nucleotide sequence ID" value="NZ_JAWDIS010000001.1"/>
</dbReference>
<evidence type="ECO:0000313" key="5">
    <source>
        <dbReference type="EMBL" id="MDU0366587.1"/>
    </source>
</evidence>
<evidence type="ECO:0000313" key="6">
    <source>
        <dbReference type="Proteomes" id="UP001263371"/>
    </source>
</evidence>
<name>A0ABU3T5D8_9MICO</name>
<evidence type="ECO:0000256" key="1">
    <source>
        <dbReference type="ARBA" id="ARBA00006914"/>
    </source>
</evidence>
<dbReference type="CDD" id="cd19481">
    <property type="entry name" value="RecA-like_protease"/>
    <property type="match status" value="1"/>
</dbReference>
<dbReference type="InterPro" id="IPR027417">
    <property type="entry name" value="P-loop_NTPase"/>
</dbReference>
<dbReference type="SUPFAM" id="SSF52540">
    <property type="entry name" value="P-loop containing nucleoside triphosphate hydrolases"/>
    <property type="match status" value="1"/>
</dbReference>
<comment type="caution">
    <text evidence="5">The sequence shown here is derived from an EMBL/GenBank/DDBJ whole genome shotgun (WGS) entry which is preliminary data.</text>
</comment>
<dbReference type="Proteomes" id="UP001263371">
    <property type="component" value="Unassembled WGS sequence"/>
</dbReference>
<dbReference type="InterPro" id="IPR003959">
    <property type="entry name" value="ATPase_AAA_core"/>
</dbReference>
<dbReference type="InterPro" id="IPR050221">
    <property type="entry name" value="26S_Proteasome_ATPase"/>
</dbReference>
<evidence type="ECO:0000259" key="4">
    <source>
        <dbReference type="SMART" id="SM00382"/>
    </source>
</evidence>
<dbReference type="EMBL" id="JAWDIS010000001">
    <property type="protein sequence ID" value="MDU0366587.1"/>
    <property type="molecule type" value="Genomic_DNA"/>
</dbReference>
<gene>
    <name evidence="5" type="ORF">RWH45_05135</name>
</gene>